<comment type="cofactor">
    <cofactor evidence="1">
        <name>FAD</name>
        <dbReference type="ChEBI" id="CHEBI:57692"/>
    </cofactor>
</comment>
<dbReference type="GO" id="GO:0046168">
    <property type="term" value="P:glycerol-3-phosphate catabolic process"/>
    <property type="evidence" value="ECO:0007669"/>
    <property type="project" value="TreeGrafter"/>
</dbReference>
<dbReference type="AlphaFoldDB" id="A0A934KJJ6"/>
<evidence type="ECO:0000259" key="7">
    <source>
        <dbReference type="Pfam" id="PF16901"/>
    </source>
</evidence>
<evidence type="ECO:0000256" key="4">
    <source>
        <dbReference type="ARBA" id="ARBA00022827"/>
    </source>
</evidence>
<protein>
    <submittedName>
        <fullName evidence="8">Glycerol-3-phosphate dehydrogenase/oxidase</fullName>
    </submittedName>
</protein>
<comment type="caution">
    <text evidence="8">The sequence shown here is derived from an EMBL/GenBank/DDBJ whole genome shotgun (WGS) entry which is preliminary data.</text>
</comment>
<evidence type="ECO:0000259" key="6">
    <source>
        <dbReference type="Pfam" id="PF01266"/>
    </source>
</evidence>
<dbReference type="Pfam" id="PF16901">
    <property type="entry name" value="DAO_C"/>
    <property type="match status" value="1"/>
</dbReference>
<evidence type="ECO:0000256" key="3">
    <source>
        <dbReference type="ARBA" id="ARBA00022630"/>
    </source>
</evidence>
<evidence type="ECO:0000256" key="2">
    <source>
        <dbReference type="ARBA" id="ARBA00007330"/>
    </source>
</evidence>
<dbReference type="InterPro" id="IPR036188">
    <property type="entry name" value="FAD/NAD-bd_sf"/>
</dbReference>
<dbReference type="PANTHER" id="PTHR11985">
    <property type="entry name" value="GLYCEROL-3-PHOSPHATE DEHYDROGENASE"/>
    <property type="match status" value="1"/>
</dbReference>
<dbReference type="InterPro" id="IPR006076">
    <property type="entry name" value="FAD-dep_OxRdtase"/>
</dbReference>
<dbReference type="Proteomes" id="UP000620075">
    <property type="component" value="Unassembled WGS sequence"/>
</dbReference>
<dbReference type="Gene3D" id="3.50.50.60">
    <property type="entry name" value="FAD/NAD(P)-binding domain"/>
    <property type="match status" value="1"/>
</dbReference>
<evidence type="ECO:0000256" key="5">
    <source>
        <dbReference type="ARBA" id="ARBA00023002"/>
    </source>
</evidence>
<reference evidence="8 9" key="1">
    <citation type="submission" date="2020-10" db="EMBL/GenBank/DDBJ databases">
        <title>Ca. Dormibacterota MAGs.</title>
        <authorList>
            <person name="Montgomery K."/>
        </authorList>
    </citation>
    <scope>NUCLEOTIDE SEQUENCE [LARGE SCALE GENOMIC DNA]</scope>
    <source>
        <strain evidence="8">SC8811_S16_3</strain>
    </source>
</reference>
<dbReference type="SUPFAM" id="SSF51905">
    <property type="entry name" value="FAD/NAD(P)-binding domain"/>
    <property type="match status" value="1"/>
</dbReference>
<evidence type="ECO:0000313" key="9">
    <source>
        <dbReference type="Proteomes" id="UP000620075"/>
    </source>
</evidence>
<dbReference type="Pfam" id="PF01266">
    <property type="entry name" value="DAO"/>
    <property type="match status" value="1"/>
</dbReference>
<dbReference type="PANTHER" id="PTHR11985:SF31">
    <property type="entry name" value="GLYCEROL-3-PHOSPHATE DEHYDROGENASE 2"/>
    <property type="match status" value="1"/>
</dbReference>
<name>A0A934KJJ6_9BACT</name>
<proteinExistence type="inferred from homology"/>
<dbReference type="Gene3D" id="3.30.9.10">
    <property type="entry name" value="D-Amino Acid Oxidase, subunit A, domain 2"/>
    <property type="match status" value="1"/>
</dbReference>
<sequence>MTFMDRDRTRERLSTEEFDLVVMGAGVIGARIAFEAAHAGAKVALIDARDFGSATSSASSKLIHGGLRYLQMYDFGLVHEAHQERAKLLDRIAPHLVKRLDFVIPVFKGGPHNVPMIAGAMLTYAALSGFRHSRSRMVGLKGAQRLIPALQGNGFRAAGVYEDAQTHDSRIVLATVQAAAQAGAAVINHLPVTELEITSGRVTGVRCDGLRIGAQQVINATGPWVDRIRLLEDPDAQPMARLSKGVHLVLDAPQEPWHAALTTPLPGGRVTFAVPWEGMLLLGTTDTEYLGDPAALAVTPDDVDTILAEAATGLPAELLARERIRYTFAGLRVLPKSDGTTSGAKREEVVRTGPAGMVSVAGGKLTTHRQIALKVLRHLPDFSQLGITDEPLPGQGQLPERPVEVEPRIWDHLTHLYGDRAAHVASLGLEPIHPDGPDIWGQVHQARSEEWALKVEDVIRRRTTLQIRGLATDDVRRRIAATLSAEPVLQSVDGP</sequence>
<keyword evidence="3" id="KW-0285">Flavoprotein</keyword>
<organism evidence="8 9">
    <name type="scientific">Candidatus Dormiibacter inghamiae</name>
    <dbReference type="NCBI Taxonomy" id="3127013"/>
    <lineage>
        <taxon>Bacteria</taxon>
        <taxon>Bacillati</taxon>
        <taxon>Candidatus Dormiibacterota</taxon>
        <taxon>Candidatus Dormibacteria</taxon>
        <taxon>Candidatus Dormibacterales</taxon>
        <taxon>Candidatus Dormibacteraceae</taxon>
        <taxon>Candidatus Dormiibacter</taxon>
    </lineage>
</organism>
<comment type="similarity">
    <text evidence="2">Belongs to the FAD-dependent glycerol-3-phosphate dehydrogenase family.</text>
</comment>
<keyword evidence="5" id="KW-0560">Oxidoreductase</keyword>
<dbReference type="InterPro" id="IPR031656">
    <property type="entry name" value="DAO_C"/>
</dbReference>
<accession>A0A934KJJ6</accession>
<feature type="domain" description="FAD dependent oxidoreductase" evidence="6">
    <location>
        <begin position="19"/>
        <end position="368"/>
    </location>
</feature>
<dbReference type="InterPro" id="IPR000447">
    <property type="entry name" value="G3P_DH_FAD-dep"/>
</dbReference>
<dbReference type="Gene3D" id="1.10.8.870">
    <property type="entry name" value="Alpha-glycerophosphate oxidase, cap domain"/>
    <property type="match status" value="1"/>
</dbReference>
<dbReference type="EMBL" id="JAEKNQ010000033">
    <property type="protein sequence ID" value="MBJ7603225.1"/>
    <property type="molecule type" value="Genomic_DNA"/>
</dbReference>
<dbReference type="PRINTS" id="PR01001">
    <property type="entry name" value="FADG3PDH"/>
</dbReference>
<dbReference type="InterPro" id="IPR038299">
    <property type="entry name" value="DAO_C_sf"/>
</dbReference>
<evidence type="ECO:0000256" key="1">
    <source>
        <dbReference type="ARBA" id="ARBA00001974"/>
    </source>
</evidence>
<dbReference type="GO" id="GO:0004368">
    <property type="term" value="F:glycerol-3-phosphate dehydrogenase (quinone) activity"/>
    <property type="evidence" value="ECO:0007669"/>
    <property type="project" value="InterPro"/>
</dbReference>
<feature type="domain" description="Alpha-glycerophosphate oxidase C-terminal" evidence="7">
    <location>
        <begin position="403"/>
        <end position="485"/>
    </location>
</feature>
<gene>
    <name evidence="8" type="ORF">JF888_08580</name>
</gene>
<keyword evidence="4" id="KW-0274">FAD</keyword>
<evidence type="ECO:0000313" key="8">
    <source>
        <dbReference type="EMBL" id="MBJ7603225.1"/>
    </source>
</evidence>